<protein>
    <submittedName>
        <fullName evidence="3">Uncharacterized protein</fullName>
    </submittedName>
</protein>
<feature type="region of interest" description="Disordered" evidence="1">
    <location>
        <begin position="155"/>
        <end position="178"/>
    </location>
</feature>
<evidence type="ECO:0000256" key="2">
    <source>
        <dbReference type="SAM" id="SignalP"/>
    </source>
</evidence>
<name>A0AA39WDU1_9PEZI</name>
<sequence length="303" mass="30812">MSFSPFLLFSSGHLTSAAITPRGAPKTPPPASPPSPAAPSSRVAAFADWEIALCEAYFFPSTASPTGPFSSAVPSSTAASVQSAGSSVTSGSTLNRLAPEFAPGSASHSGFGSSSGFASSTSFGTGSTSSVASGSSLNPLDPVFVPGCSRAASSVPSSGFNAGSESSDPDPSTLDCLAPAVPSNSPALSALSLCSDWSDRAELGSISTLDLNAELEMEPSEMDPPEDKEEEEEEDEPKYRSCRELGGEVLGPPGREWGRAPAWPAVKVPGYPSAECCCVVCLLFGHKAKRVAPNESGLALVDV</sequence>
<feature type="region of interest" description="Disordered" evidence="1">
    <location>
        <begin position="18"/>
        <end position="40"/>
    </location>
</feature>
<reference evidence="3" key="1">
    <citation type="submission" date="2023-06" db="EMBL/GenBank/DDBJ databases">
        <title>Genome-scale phylogeny and comparative genomics of the fungal order Sordariales.</title>
        <authorList>
            <consortium name="Lawrence Berkeley National Laboratory"/>
            <person name="Hensen N."/>
            <person name="Bonometti L."/>
            <person name="Westerberg I."/>
            <person name="Brannstrom I.O."/>
            <person name="Guillou S."/>
            <person name="Cros-Aarteil S."/>
            <person name="Calhoun S."/>
            <person name="Haridas S."/>
            <person name="Kuo A."/>
            <person name="Mondo S."/>
            <person name="Pangilinan J."/>
            <person name="Riley R."/>
            <person name="Labutti K."/>
            <person name="Andreopoulos B."/>
            <person name="Lipzen A."/>
            <person name="Chen C."/>
            <person name="Yanf M."/>
            <person name="Daum C."/>
            <person name="Ng V."/>
            <person name="Clum A."/>
            <person name="Steindorff A."/>
            <person name="Ohm R."/>
            <person name="Martin F."/>
            <person name="Silar P."/>
            <person name="Natvig D."/>
            <person name="Lalanne C."/>
            <person name="Gautier V."/>
            <person name="Ament-Velasquez S.L."/>
            <person name="Kruys A."/>
            <person name="Hutchinson M.I."/>
            <person name="Powell A.J."/>
            <person name="Barry K."/>
            <person name="Miller A.N."/>
            <person name="Grigoriev I.V."/>
            <person name="Debuchy R."/>
            <person name="Gladieux P."/>
            <person name="Thoren M.H."/>
            <person name="Johannesson H."/>
        </authorList>
    </citation>
    <scope>NUCLEOTIDE SEQUENCE</scope>
    <source>
        <strain evidence="3">CBS 606.72</strain>
    </source>
</reference>
<dbReference type="Proteomes" id="UP001175000">
    <property type="component" value="Unassembled WGS sequence"/>
</dbReference>
<feature type="compositionally biased region" description="Basic and acidic residues" evidence="1">
    <location>
        <begin position="237"/>
        <end position="246"/>
    </location>
</feature>
<comment type="caution">
    <text evidence="3">The sequence shown here is derived from an EMBL/GenBank/DDBJ whole genome shotgun (WGS) entry which is preliminary data.</text>
</comment>
<feature type="compositionally biased region" description="Acidic residues" evidence="1">
    <location>
        <begin position="213"/>
        <end position="236"/>
    </location>
</feature>
<evidence type="ECO:0000313" key="4">
    <source>
        <dbReference type="Proteomes" id="UP001175000"/>
    </source>
</evidence>
<keyword evidence="2" id="KW-0732">Signal</keyword>
<evidence type="ECO:0000313" key="3">
    <source>
        <dbReference type="EMBL" id="KAK0613545.1"/>
    </source>
</evidence>
<evidence type="ECO:0000256" key="1">
    <source>
        <dbReference type="SAM" id="MobiDB-lite"/>
    </source>
</evidence>
<organism evidence="3 4">
    <name type="scientific">Immersiella caudata</name>
    <dbReference type="NCBI Taxonomy" id="314043"/>
    <lineage>
        <taxon>Eukaryota</taxon>
        <taxon>Fungi</taxon>
        <taxon>Dikarya</taxon>
        <taxon>Ascomycota</taxon>
        <taxon>Pezizomycotina</taxon>
        <taxon>Sordariomycetes</taxon>
        <taxon>Sordariomycetidae</taxon>
        <taxon>Sordariales</taxon>
        <taxon>Lasiosphaeriaceae</taxon>
        <taxon>Immersiella</taxon>
    </lineage>
</organism>
<proteinExistence type="predicted"/>
<gene>
    <name evidence="3" type="ORF">B0T14DRAFT_591385</name>
</gene>
<accession>A0AA39WDU1</accession>
<dbReference type="EMBL" id="JAULSU010000006">
    <property type="protein sequence ID" value="KAK0613545.1"/>
    <property type="molecule type" value="Genomic_DNA"/>
</dbReference>
<keyword evidence="4" id="KW-1185">Reference proteome</keyword>
<feature type="region of interest" description="Disordered" evidence="1">
    <location>
        <begin position="210"/>
        <end position="257"/>
    </location>
</feature>
<feature type="signal peptide" evidence="2">
    <location>
        <begin position="1"/>
        <end position="17"/>
    </location>
</feature>
<feature type="chain" id="PRO_5041322886" evidence="2">
    <location>
        <begin position="18"/>
        <end position="303"/>
    </location>
</feature>
<dbReference type="AlphaFoldDB" id="A0AA39WDU1"/>
<feature type="compositionally biased region" description="Pro residues" evidence="1">
    <location>
        <begin position="26"/>
        <end position="37"/>
    </location>
</feature>
<feature type="compositionally biased region" description="Polar residues" evidence="1">
    <location>
        <begin position="155"/>
        <end position="170"/>
    </location>
</feature>